<evidence type="ECO:0000256" key="3">
    <source>
        <dbReference type="ARBA" id="ARBA00022448"/>
    </source>
</evidence>
<evidence type="ECO:0000313" key="11">
    <source>
        <dbReference type="EMBL" id="KGM03684.1"/>
    </source>
</evidence>
<feature type="domain" description="Major facilitator superfamily (MFS) profile" evidence="10">
    <location>
        <begin position="46"/>
        <end position="561"/>
    </location>
</feature>
<dbReference type="AlphaFoldDB" id="A0A0A0BCR3"/>
<evidence type="ECO:0000256" key="2">
    <source>
        <dbReference type="ARBA" id="ARBA00007520"/>
    </source>
</evidence>
<protein>
    <submittedName>
        <fullName evidence="11">Major facilitator transporter</fullName>
    </submittedName>
</protein>
<dbReference type="InterPro" id="IPR004638">
    <property type="entry name" value="EmrB-like"/>
</dbReference>
<keyword evidence="3" id="KW-0813">Transport</keyword>
<feature type="transmembrane region" description="Helical" evidence="9">
    <location>
        <begin position="141"/>
        <end position="160"/>
    </location>
</feature>
<accession>A0A0A0BCR3</accession>
<evidence type="ECO:0000256" key="9">
    <source>
        <dbReference type="SAM" id="Phobius"/>
    </source>
</evidence>
<reference evidence="11 12" key="1">
    <citation type="submission" date="2013-10" db="EMBL/GenBank/DDBJ databases">
        <authorList>
            <person name="Wang G."/>
            <person name="Zhuang W."/>
        </authorList>
    </citation>
    <scope>NUCLEOTIDE SEQUENCE [LARGE SCALE GENOMIC DNA]</scope>
    <source>
        <strain evidence="11 12">DSM 20118</strain>
    </source>
</reference>
<dbReference type="GO" id="GO:0022857">
    <property type="term" value="F:transmembrane transporter activity"/>
    <property type="evidence" value="ECO:0007669"/>
    <property type="project" value="InterPro"/>
</dbReference>
<name>A0A0A0BCR3_9CELL</name>
<dbReference type="InterPro" id="IPR020846">
    <property type="entry name" value="MFS_dom"/>
</dbReference>
<gene>
    <name evidence="11" type="ORF">Q760_15655</name>
</gene>
<dbReference type="PROSITE" id="PS50850">
    <property type="entry name" value="MFS"/>
    <property type="match status" value="1"/>
</dbReference>
<dbReference type="RefSeq" id="WP_307722717.1">
    <property type="nucleotide sequence ID" value="NZ_AXNT01000007.1"/>
</dbReference>
<evidence type="ECO:0000256" key="6">
    <source>
        <dbReference type="ARBA" id="ARBA00022989"/>
    </source>
</evidence>
<evidence type="ECO:0000256" key="4">
    <source>
        <dbReference type="ARBA" id="ARBA00022475"/>
    </source>
</evidence>
<comment type="subcellular location">
    <subcellularLocation>
        <location evidence="1">Cell membrane</location>
        <topology evidence="1">Multi-pass membrane protein</topology>
    </subcellularLocation>
</comment>
<feature type="transmembrane region" description="Helical" evidence="9">
    <location>
        <begin position="43"/>
        <end position="68"/>
    </location>
</feature>
<keyword evidence="7 9" id="KW-0472">Membrane</keyword>
<feature type="transmembrane region" description="Helical" evidence="9">
    <location>
        <begin position="439"/>
        <end position="458"/>
    </location>
</feature>
<dbReference type="SUPFAM" id="SSF103473">
    <property type="entry name" value="MFS general substrate transporter"/>
    <property type="match status" value="1"/>
</dbReference>
<evidence type="ECO:0000256" key="8">
    <source>
        <dbReference type="SAM" id="MobiDB-lite"/>
    </source>
</evidence>
<keyword evidence="12" id="KW-1185">Reference proteome</keyword>
<dbReference type="FunFam" id="1.20.1720.10:FF:000004">
    <property type="entry name" value="EmrB/QacA family drug resistance transporter"/>
    <property type="match status" value="1"/>
</dbReference>
<feature type="transmembrane region" description="Helical" evidence="9">
    <location>
        <begin position="111"/>
        <end position="135"/>
    </location>
</feature>
<proteinExistence type="inferred from homology"/>
<dbReference type="EMBL" id="AXNT01000007">
    <property type="protein sequence ID" value="KGM03684.1"/>
    <property type="molecule type" value="Genomic_DNA"/>
</dbReference>
<evidence type="ECO:0000256" key="7">
    <source>
        <dbReference type="ARBA" id="ARBA00023136"/>
    </source>
</evidence>
<evidence type="ECO:0000259" key="10">
    <source>
        <dbReference type="PROSITE" id="PS50850"/>
    </source>
</evidence>
<feature type="transmembrane region" description="Helical" evidence="9">
    <location>
        <begin position="268"/>
        <end position="289"/>
    </location>
</feature>
<dbReference type="GO" id="GO:0005886">
    <property type="term" value="C:plasma membrane"/>
    <property type="evidence" value="ECO:0007669"/>
    <property type="project" value="UniProtKB-SubCell"/>
</dbReference>
<feature type="transmembrane region" description="Helical" evidence="9">
    <location>
        <begin position="205"/>
        <end position="225"/>
    </location>
</feature>
<dbReference type="CDD" id="cd17502">
    <property type="entry name" value="MFS_Azr1_MDR_like"/>
    <property type="match status" value="1"/>
</dbReference>
<feature type="transmembrane region" description="Helical" evidence="9">
    <location>
        <begin position="535"/>
        <end position="556"/>
    </location>
</feature>
<dbReference type="PANTHER" id="PTHR23501:SF197">
    <property type="entry name" value="COMD"/>
    <property type="match status" value="1"/>
</dbReference>
<dbReference type="Pfam" id="PF07690">
    <property type="entry name" value="MFS_1"/>
    <property type="match status" value="1"/>
</dbReference>
<feature type="transmembrane region" description="Helical" evidence="9">
    <location>
        <begin position="310"/>
        <end position="330"/>
    </location>
</feature>
<evidence type="ECO:0000256" key="5">
    <source>
        <dbReference type="ARBA" id="ARBA00022692"/>
    </source>
</evidence>
<dbReference type="Gene3D" id="1.20.1250.20">
    <property type="entry name" value="MFS general substrate transporter like domains"/>
    <property type="match status" value="1"/>
</dbReference>
<feature type="region of interest" description="Disordered" evidence="8">
    <location>
        <begin position="597"/>
        <end position="623"/>
    </location>
</feature>
<feature type="compositionally biased region" description="Basic and acidic residues" evidence="8">
    <location>
        <begin position="612"/>
        <end position="623"/>
    </location>
</feature>
<keyword evidence="5 9" id="KW-0812">Transmembrane</keyword>
<keyword evidence="6 9" id="KW-1133">Transmembrane helix</keyword>
<feature type="transmembrane region" description="Helical" evidence="9">
    <location>
        <begin position="237"/>
        <end position="256"/>
    </location>
</feature>
<dbReference type="InterPro" id="IPR011701">
    <property type="entry name" value="MFS"/>
</dbReference>
<evidence type="ECO:0000313" key="12">
    <source>
        <dbReference type="Proteomes" id="UP000029833"/>
    </source>
</evidence>
<dbReference type="Gene3D" id="1.20.1720.10">
    <property type="entry name" value="Multidrug resistance protein D"/>
    <property type="match status" value="1"/>
</dbReference>
<dbReference type="NCBIfam" id="TIGR00711">
    <property type="entry name" value="efflux_EmrB"/>
    <property type="match status" value="1"/>
</dbReference>
<comment type="similarity">
    <text evidence="2">Belongs to the major facilitator superfamily. TCR/Tet family.</text>
</comment>
<comment type="caution">
    <text evidence="11">The sequence shown here is derived from an EMBL/GenBank/DDBJ whole genome shotgun (WGS) entry which is preliminary data.</text>
</comment>
<organism evidence="11 12">
    <name type="scientific">Cellulomonas cellasea DSM 20118</name>
    <dbReference type="NCBI Taxonomy" id="1408250"/>
    <lineage>
        <taxon>Bacteria</taxon>
        <taxon>Bacillati</taxon>
        <taxon>Actinomycetota</taxon>
        <taxon>Actinomycetes</taxon>
        <taxon>Micrococcales</taxon>
        <taxon>Cellulomonadaceae</taxon>
        <taxon>Cellulomonas</taxon>
    </lineage>
</organism>
<dbReference type="InterPro" id="IPR036259">
    <property type="entry name" value="MFS_trans_sf"/>
</dbReference>
<feature type="transmembrane region" description="Helical" evidence="9">
    <location>
        <begin position="404"/>
        <end position="427"/>
    </location>
</feature>
<keyword evidence="4" id="KW-1003">Cell membrane</keyword>
<feature type="compositionally biased region" description="Low complexity" evidence="8">
    <location>
        <begin position="597"/>
        <end position="611"/>
    </location>
</feature>
<evidence type="ECO:0000256" key="1">
    <source>
        <dbReference type="ARBA" id="ARBA00004651"/>
    </source>
</evidence>
<feature type="region of interest" description="Disordered" evidence="8">
    <location>
        <begin position="1"/>
        <end position="37"/>
    </location>
</feature>
<feature type="transmembrane region" description="Helical" evidence="9">
    <location>
        <begin position="80"/>
        <end position="99"/>
    </location>
</feature>
<dbReference type="PANTHER" id="PTHR23501">
    <property type="entry name" value="MAJOR FACILITATOR SUPERFAMILY"/>
    <property type="match status" value="1"/>
</dbReference>
<feature type="transmembrane region" description="Helical" evidence="9">
    <location>
        <begin position="372"/>
        <end position="392"/>
    </location>
</feature>
<feature type="transmembrane region" description="Helical" evidence="9">
    <location>
        <begin position="342"/>
        <end position="360"/>
    </location>
</feature>
<dbReference type="Proteomes" id="UP000029833">
    <property type="component" value="Unassembled WGS sequence"/>
</dbReference>
<sequence length="623" mass="64142">MSTTPAPRVAPPTATSGPPTPGAPATGAPTSGASTAGPSHREIVTILAGLMLGMFLGALDQTIVATSIRTIGDDLQGLSLQAWVTTAYLMTSTIATPLYGKLSDIYGRKPFYLLAISLFVVGSLLCGTADSMYQLAVYRGVQGLGAGGLMALAITILGDLVPPRERARYQAYFLAVWGTSSVIGPVIGGFFAGADSILGLDGWRWIFLVNVPLGALAIAVVARVLHLPPVRRVQHRIDWPGALMLVVGLVPLLLVAEQGREWGWTSPRALLCYAVGLVGLGLFVVAEVVAKKDALLPLHLFRNKTFSVGAGANVVIGLGMFGGLATLPLYLQIAKGMTPTEAGLTLIPFTFGIMAGSIITGQLTSRTGRYKWFPVIGTVLMGLGALMFSRLTPDTALVEVFADSIVFGLGLGFTMQPLVLAVQNAVPVQDMGVATSSSLFFRQVGGTLGTAVFLSILFTTVGDNIRDAFARLAGTDDFQAALADPAVVADPANAPVLEMAQGGGGAMPSLDDSSFINALDPRLARPFLDGFAESISSVLLIAAAVMVLGVVLTVLLPELPLRNVSGIQGRLEDEAAADKAAAEASATAAAAGAAEPTGAAAAGLPASGSDASRTEDHGPGDGH</sequence>
<feature type="transmembrane region" description="Helical" evidence="9">
    <location>
        <begin position="172"/>
        <end position="193"/>
    </location>
</feature>